<reference evidence="2" key="1">
    <citation type="submission" date="2020-08" db="EMBL/GenBank/DDBJ databases">
        <title>Multicomponent nature underlies the extraordinary mechanical properties of spider dragline silk.</title>
        <authorList>
            <person name="Kono N."/>
            <person name="Nakamura H."/>
            <person name="Mori M."/>
            <person name="Yoshida Y."/>
            <person name="Ohtoshi R."/>
            <person name="Malay A.D."/>
            <person name="Moran D.A.P."/>
            <person name="Tomita M."/>
            <person name="Numata K."/>
            <person name="Arakawa K."/>
        </authorList>
    </citation>
    <scope>NUCLEOTIDE SEQUENCE</scope>
</reference>
<dbReference type="Proteomes" id="UP000887159">
    <property type="component" value="Unassembled WGS sequence"/>
</dbReference>
<protein>
    <submittedName>
        <fullName evidence="2">Uncharacterized protein</fullName>
    </submittedName>
</protein>
<name>A0A8X6VLH9_TRICX</name>
<comment type="caution">
    <text evidence="2">The sequence shown here is derived from an EMBL/GenBank/DDBJ whole genome shotgun (WGS) entry which is preliminary data.</text>
</comment>
<gene>
    <name evidence="2" type="primary">NCL1_28415</name>
    <name evidence="2" type="ORF">TNCV_3519391</name>
</gene>
<keyword evidence="3" id="KW-1185">Reference proteome</keyword>
<accession>A0A8X6VLH9</accession>
<evidence type="ECO:0000256" key="1">
    <source>
        <dbReference type="SAM" id="MobiDB-lite"/>
    </source>
</evidence>
<feature type="region of interest" description="Disordered" evidence="1">
    <location>
        <begin position="1"/>
        <end position="43"/>
    </location>
</feature>
<dbReference type="EMBL" id="BMAU01021345">
    <property type="protein sequence ID" value="GFY17584.1"/>
    <property type="molecule type" value="Genomic_DNA"/>
</dbReference>
<evidence type="ECO:0000313" key="3">
    <source>
        <dbReference type="Proteomes" id="UP000887159"/>
    </source>
</evidence>
<sequence>MPKSNTQRGKEFHERKKREKLAASPVEKVTKKQKNNANSSSPTCQISIRVHERISWMKKKSLQNALLMPSLRDGNTIETLLMTAQNNTDFVNHPAPSTTEPSTSKARVGTDACESIINSILRYKDYDFHKNACPRSPSGQRIRSWLACHEFESSTT</sequence>
<evidence type="ECO:0000313" key="2">
    <source>
        <dbReference type="EMBL" id="GFY17584.1"/>
    </source>
</evidence>
<organism evidence="2 3">
    <name type="scientific">Trichonephila clavipes</name>
    <name type="common">Golden silk orbweaver</name>
    <name type="synonym">Nephila clavipes</name>
    <dbReference type="NCBI Taxonomy" id="2585209"/>
    <lineage>
        <taxon>Eukaryota</taxon>
        <taxon>Metazoa</taxon>
        <taxon>Ecdysozoa</taxon>
        <taxon>Arthropoda</taxon>
        <taxon>Chelicerata</taxon>
        <taxon>Arachnida</taxon>
        <taxon>Araneae</taxon>
        <taxon>Araneomorphae</taxon>
        <taxon>Entelegynae</taxon>
        <taxon>Araneoidea</taxon>
        <taxon>Nephilidae</taxon>
        <taxon>Trichonephila</taxon>
    </lineage>
</organism>
<proteinExistence type="predicted"/>
<dbReference type="AlphaFoldDB" id="A0A8X6VLH9"/>